<keyword evidence="2" id="KW-1133">Transmembrane helix</keyword>
<reference evidence="4 5" key="1">
    <citation type="submission" date="2018-05" db="EMBL/GenBank/DDBJ databases">
        <title>Complete genome sequence of Megasphaera sp. AJH120T, isolated from the ceca of a chicken.</title>
        <authorList>
            <person name="Maki J."/>
            <person name="Looft T."/>
        </authorList>
    </citation>
    <scope>NUCLEOTIDE SEQUENCE [LARGE SCALE GENOMIC DNA]</scope>
    <source>
        <strain evidence="4 5">AJH120</strain>
    </source>
</reference>
<evidence type="ECO:0000256" key="1">
    <source>
        <dbReference type="SAM" id="MobiDB-lite"/>
    </source>
</evidence>
<dbReference type="InterPro" id="IPR018677">
    <property type="entry name" value="DUF2157"/>
</dbReference>
<feature type="transmembrane region" description="Helical" evidence="2">
    <location>
        <begin position="232"/>
        <end position="252"/>
    </location>
</feature>
<proteinExistence type="predicted"/>
<dbReference type="AlphaFoldDB" id="A0A346B2S3"/>
<accession>A0A346B2S3</accession>
<feature type="compositionally biased region" description="Polar residues" evidence="1">
    <location>
        <begin position="572"/>
        <end position="582"/>
    </location>
</feature>
<sequence length="582" mass="64224">MWKNNTEWLNRQISDWAAKGWISAEAEQNIRQSCRRQGVTGWPALVYTALAIVTCSILGVALIWGAAYVWYHISVALRMALAVVLLVLSQSGVALALFQNRQGTLLGEGVALAQCVAVFVSIAMAGQTFYLGWDTPAYIFTCAVLSLPAAYLLRAVGAVVVYCFAVLVWAALGGYINAPGGAAFFWLFVVLPLPMYRLLVQQKDEVRLSVFSWTVTVTVFAAFGLATRNAAYIPFLLLSALAAVIMLTGYSIDIRKSWGVPFRWFGRFAAAASLLISCMPVSWYGVADIQGFHWTTMTILFLLFLLIIALLARGVKTRLWGPVIYSFIPFILLGETLIVRSGLYSSVPLIISAAYMIFLGFYEIMQGVKGGHVNHTRFGTVMLACLMLVFVFATTFSPVVPLVVMAILGLVFFQRRRTASSRKNAELRAARRSRVKHTAATVRRETEAAKTDEGESAPVFESPQEAKDAAADADTLAEWMKDIHLPPLEDLTPEPEDTGYRPAGTVTPKEAPRSQFVPPVFRSPDAIALPTMKEEGRMRKKADEPRPAERITSSPWQSMAGPAKREKHFSRSPWSQEGDTKK</sequence>
<feature type="transmembrane region" description="Helical" evidence="2">
    <location>
        <begin position="345"/>
        <end position="364"/>
    </location>
</feature>
<feature type="region of interest" description="Disordered" evidence="1">
    <location>
        <begin position="486"/>
        <end position="582"/>
    </location>
</feature>
<feature type="transmembrane region" description="Helical" evidence="2">
    <location>
        <begin position="110"/>
        <end position="130"/>
    </location>
</feature>
<feature type="transmembrane region" description="Helical" evidence="2">
    <location>
        <begin position="77"/>
        <end position="98"/>
    </location>
</feature>
<feature type="transmembrane region" description="Helical" evidence="2">
    <location>
        <begin position="45"/>
        <end position="71"/>
    </location>
</feature>
<feature type="domain" description="DUF2157" evidence="3">
    <location>
        <begin position="15"/>
        <end position="155"/>
    </location>
</feature>
<feature type="transmembrane region" description="Helical" evidence="2">
    <location>
        <begin position="319"/>
        <end position="339"/>
    </location>
</feature>
<feature type="compositionally biased region" description="Basic and acidic residues" evidence="1">
    <location>
        <begin position="442"/>
        <end position="453"/>
    </location>
</feature>
<feature type="transmembrane region" description="Helical" evidence="2">
    <location>
        <begin position="292"/>
        <end position="312"/>
    </location>
</feature>
<protein>
    <submittedName>
        <fullName evidence="4">DUF2157 domain-containing protein</fullName>
    </submittedName>
</protein>
<organism evidence="4 5">
    <name type="scientific">Megasphaera stantonii</name>
    <dbReference type="NCBI Taxonomy" id="2144175"/>
    <lineage>
        <taxon>Bacteria</taxon>
        <taxon>Bacillati</taxon>
        <taxon>Bacillota</taxon>
        <taxon>Negativicutes</taxon>
        <taxon>Veillonellales</taxon>
        <taxon>Veillonellaceae</taxon>
        <taxon>Megasphaera</taxon>
    </lineage>
</organism>
<feature type="transmembrane region" description="Helical" evidence="2">
    <location>
        <begin position="136"/>
        <end position="152"/>
    </location>
</feature>
<dbReference type="Proteomes" id="UP000254337">
    <property type="component" value="Chromosome"/>
</dbReference>
<gene>
    <name evidence="4" type="ORF">DKB62_09335</name>
</gene>
<feature type="region of interest" description="Disordered" evidence="1">
    <location>
        <begin position="436"/>
        <end position="466"/>
    </location>
</feature>
<dbReference type="Pfam" id="PF09925">
    <property type="entry name" value="DUF2157"/>
    <property type="match status" value="1"/>
</dbReference>
<name>A0A346B2S3_9FIRM</name>
<feature type="transmembrane region" description="Helical" evidence="2">
    <location>
        <begin position="264"/>
        <end position="286"/>
    </location>
</feature>
<evidence type="ECO:0000259" key="3">
    <source>
        <dbReference type="Pfam" id="PF09925"/>
    </source>
</evidence>
<evidence type="ECO:0000256" key="2">
    <source>
        <dbReference type="SAM" id="Phobius"/>
    </source>
</evidence>
<evidence type="ECO:0000313" key="5">
    <source>
        <dbReference type="Proteomes" id="UP000254337"/>
    </source>
</evidence>
<keyword evidence="2" id="KW-0812">Transmembrane</keyword>
<keyword evidence="2" id="KW-0472">Membrane</keyword>
<feature type="compositionally biased region" description="Basic and acidic residues" evidence="1">
    <location>
        <begin position="532"/>
        <end position="549"/>
    </location>
</feature>
<feature type="transmembrane region" description="Helical" evidence="2">
    <location>
        <begin position="206"/>
        <end position="226"/>
    </location>
</feature>
<feature type="transmembrane region" description="Helical" evidence="2">
    <location>
        <begin position="159"/>
        <end position="176"/>
    </location>
</feature>
<evidence type="ECO:0000313" key="4">
    <source>
        <dbReference type="EMBL" id="AXL22416.1"/>
    </source>
</evidence>
<keyword evidence="5" id="KW-1185">Reference proteome</keyword>
<dbReference type="EMBL" id="CP029462">
    <property type="protein sequence ID" value="AXL22416.1"/>
    <property type="molecule type" value="Genomic_DNA"/>
</dbReference>
<dbReference type="KEGG" id="meg:DKB62_09335"/>
<dbReference type="OrthoDB" id="1625677at2"/>
<feature type="transmembrane region" description="Helical" evidence="2">
    <location>
        <begin position="182"/>
        <end position="199"/>
    </location>
</feature>